<dbReference type="RefSeq" id="WP_046525776.1">
    <property type="nucleotide sequence ID" value="NZ_LAYY01000044.1"/>
</dbReference>
<sequence>MSDPFTNLKSSMEKSVFKDFSFSNERKNAVKEAIRISQSQPQFHSWKIETIIAILESVQHESKDGYTISTQLFQKNERTFQKNEGQLYTLLHLLENKEILTSNWINKKKYYSLNSKGKKYLATYKQDTSKQELSLNHLLEEASL</sequence>
<reference evidence="2 3" key="1">
    <citation type="submission" date="2015-04" db="EMBL/GenBank/DDBJ databases">
        <title>Taxonomic description and genome sequence of Bacillus campisalis sp. nov., a novel member of the genus Bacillus isolated from solar saltern.</title>
        <authorList>
            <person name="Mathan Kumar R."/>
            <person name="Kaur G."/>
            <person name="Kumar A."/>
            <person name="Singh N.K."/>
            <person name="Kaur N."/>
            <person name="Kumar N."/>
            <person name="Mayilraj S."/>
        </authorList>
    </citation>
    <scope>NUCLEOTIDE SEQUENCE [LARGE SCALE GENOMIC DNA]</scope>
    <source>
        <strain evidence="2 3">SA2-6</strain>
    </source>
</reference>
<comment type="caution">
    <text evidence="2">The sequence shown here is derived from an EMBL/GenBank/DDBJ whole genome shotgun (WGS) entry which is preliminary data.</text>
</comment>
<dbReference type="InterPro" id="IPR036388">
    <property type="entry name" value="WH-like_DNA-bd_sf"/>
</dbReference>
<evidence type="ECO:0000259" key="1">
    <source>
        <dbReference type="Pfam" id="PF03551"/>
    </source>
</evidence>
<name>A0A0M2STV9_9BACI</name>
<dbReference type="Gene3D" id="1.10.10.10">
    <property type="entry name" value="Winged helix-like DNA-binding domain superfamily/Winged helix DNA-binding domain"/>
    <property type="match status" value="1"/>
</dbReference>
<proteinExistence type="predicted"/>
<organism evidence="2 3">
    <name type="scientific">Mesobacillus campisalis</name>
    <dbReference type="NCBI Taxonomy" id="1408103"/>
    <lineage>
        <taxon>Bacteria</taxon>
        <taxon>Bacillati</taxon>
        <taxon>Bacillota</taxon>
        <taxon>Bacilli</taxon>
        <taxon>Bacillales</taxon>
        <taxon>Bacillaceae</taxon>
        <taxon>Mesobacillus</taxon>
    </lineage>
</organism>
<protein>
    <recommendedName>
        <fullName evidence="1">Transcription regulator PadR N-terminal domain-containing protein</fullName>
    </recommendedName>
</protein>
<feature type="domain" description="Transcription regulator PadR N-terminal" evidence="1">
    <location>
        <begin position="54"/>
        <end position="122"/>
    </location>
</feature>
<dbReference type="NCBIfam" id="NF006931">
    <property type="entry name" value="PRK09416.1"/>
    <property type="match status" value="1"/>
</dbReference>
<dbReference type="OrthoDB" id="2440228at2"/>
<dbReference type="SUPFAM" id="SSF46785">
    <property type="entry name" value="Winged helix' DNA-binding domain"/>
    <property type="match status" value="1"/>
</dbReference>
<evidence type="ECO:0000313" key="2">
    <source>
        <dbReference type="EMBL" id="KKK36075.1"/>
    </source>
</evidence>
<accession>A0A0M2STV9</accession>
<dbReference type="Proteomes" id="UP000034166">
    <property type="component" value="Unassembled WGS sequence"/>
</dbReference>
<dbReference type="InterPro" id="IPR005149">
    <property type="entry name" value="Tscrpt_reg_PadR_N"/>
</dbReference>
<evidence type="ECO:0000313" key="3">
    <source>
        <dbReference type="Proteomes" id="UP000034166"/>
    </source>
</evidence>
<keyword evidence="3" id="KW-1185">Reference proteome</keyword>
<dbReference type="AlphaFoldDB" id="A0A0M2STV9"/>
<dbReference type="PATRIC" id="fig|1408103.3.peg.4704"/>
<dbReference type="InterPro" id="IPR036390">
    <property type="entry name" value="WH_DNA-bd_sf"/>
</dbReference>
<dbReference type="Pfam" id="PF03551">
    <property type="entry name" value="PadR"/>
    <property type="match status" value="1"/>
</dbReference>
<dbReference type="EMBL" id="LAYY01000044">
    <property type="protein sequence ID" value="KKK36075.1"/>
    <property type="molecule type" value="Genomic_DNA"/>
</dbReference>
<gene>
    <name evidence="2" type="ORF">WQ57_21385</name>
</gene>